<reference evidence="2 3" key="2">
    <citation type="journal article" date="2018" name="New Phytol.">
        <title>High intraspecific genome diversity in the model arbuscular mycorrhizal symbiont Rhizophagus irregularis.</title>
        <authorList>
            <person name="Chen E.C.H."/>
            <person name="Morin E."/>
            <person name="Beaudet D."/>
            <person name="Noel J."/>
            <person name="Yildirir G."/>
            <person name="Ndikumana S."/>
            <person name="Charron P."/>
            <person name="St-Onge C."/>
            <person name="Giorgi J."/>
            <person name="Kruger M."/>
            <person name="Marton T."/>
            <person name="Ropars J."/>
            <person name="Grigoriev I.V."/>
            <person name="Hainaut M."/>
            <person name="Henrissat B."/>
            <person name="Roux C."/>
            <person name="Martin F."/>
            <person name="Corradi N."/>
        </authorList>
    </citation>
    <scope>NUCLEOTIDE SEQUENCE [LARGE SCALE GENOMIC DNA]</scope>
    <source>
        <strain evidence="3">DAOM 181602 / DAOM 197198 / MUCL 43194</strain>
        <strain evidence="2">DAOM 197198</strain>
    </source>
</reference>
<proteinExistence type="predicted"/>
<protein>
    <submittedName>
        <fullName evidence="2">Uncharacterized protein</fullName>
    </submittedName>
</protein>
<dbReference type="AlphaFoldDB" id="A0A2P4PVI4"/>
<evidence type="ECO:0000313" key="1">
    <source>
        <dbReference type="EMBL" id="POG68769.1"/>
    </source>
</evidence>
<organism evidence="2 3">
    <name type="scientific">Rhizophagus irregularis (strain DAOM 181602 / DAOM 197198 / MUCL 43194)</name>
    <name type="common">Arbuscular mycorrhizal fungus</name>
    <name type="synonym">Glomus intraradices</name>
    <dbReference type="NCBI Taxonomy" id="747089"/>
    <lineage>
        <taxon>Eukaryota</taxon>
        <taxon>Fungi</taxon>
        <taxon>Fungi incertae sedis</taxon>
        <taxon>Mucoromycota</taxon>
        <taxon>Glomeromycotina</taxon>
        <taxon>Glomeromycetes</taxon>
        <taxon>Glomerales</taxon>
        <taxon>Glomeraceae</taxon>
        <taxon>Rhizophagus</taxon>
    </lineage>
</organism>
<evidence type="ECO:0000313" key="2">
    <source>
        <dbReference type="EMBL" id="POG69370.1"/>
    </source>
</evidence>
<reference evidence="2 3" key="1">
    <citation type="journal article" date="2013" name="Proc. Natl. Acad. Sci. U.S.A.">
        <title>Genome of an arbuscular mycorrhizal fungus provides insight into the oldest plant symbiosis.</title>
        <authorList>
            <person name="Tisserant E."/>
            <person name="Malbreil M."/>
            <person name="Kuo A."/>
            <person name="Kohler A."/>
            <person name="Symeonidi A."/>
            <person name="Balestrini R."/>
            <person name="Charron P."/>
            <person name="Duensing N."/>
            <person name="Frei Dit Frey N."/>
            <person name="Gianinazzi-Pearson V."/>
            <person name="Gilbert L.B."/>
            <person name="Handa Y."/>
            <person name="Herr J.R."/>
            <person name="Hijri M."/>
            <person name="Koul R."/>
            <person name="Kawaguchi M."/>
            <person name="Krajinski F."/>
            <person name="Lammers P.J."/>
            <person name="Masclaux F.G."/>
            <person name="Murat C."/>
            <person name="Morin E."/>
            <person name="Ndikumana S."/>
            <person name="Pagni M."/>
            <person name="Petitpierre D."/>
            <person name="Requena N."/>
            <person name="Rosikiewicz P."/>
            <person name="Riley R."/>
            <person name="Saito K."/>
            <person name="San Clemente H."/>
            <person name="Shapiro H."/>
            <person name="van Tuinen D."/>
            <person name="Becard G."/>
            <person name="Bonfante P."/>
            <person name="Paszkowski U."/>
            <person name="Shachar-Hill Y.Y."/>
            <person name="Tuskan G.A."/>
            <person name="Young P.W."/>
            <person name="Sanders I.R."/>
            <person name="Henrissat B."/>
            <person name="Rensing S.A."/>
            <person name="Grigoriev I.V."/>
            <person name="Corradi N."/>
            <person name="Roux C."/>
            <person name="Martin F."/>
        </authorList>
    </citation>
    <scope>NUCLEOTIDE SEQUENCE [LARGE SCALE GENOMIC DNA]</scope>
    <source>
        <strain evidence="3">DAOM 181602 / DAOM 197198 / MUCL 43194</strain>
        <strain evidence="2">DAOM 197198</strain>
    </source>
</reference>
<name>A0A2P4PVI4_RHIID</name>
<gene>
    <name evidence="2" type="ORF">GLOIN_2v1627944</name>
    <name evidence="1" type="ORF">GLOIN_2v1633777</name>
</gene>
<accession>A0A2P4PVI4</accession>
<sequence>MCYLFKTSSTLSITNTNRKNISNKINYFIKSSFHFFGWKRKIFFFYYLIKYINFISI</sequence>
<comment type="caution">
    <text evidence="2">The sequence shown here is derived from an EMBL/GenBank/DDBJ whole genome shotgun (WGS) entry which is preliminary data.</text>
</comment>
<keyword evidence="3" id="KW-1185">Reference proteome</keyword>
<dbReference type="Proteomes" id="UP000018888">
    <property type="component" value="Unassembled WGS sequence"/>
</dbReference>
<dbReference type="EMBL" id="AUPC02000137">
    <property type="protein sequence ID" value="POG69370.1"/>
    <property type="molecule type" value="Genomic_DNA"/>
</dbReference>
<dbReference type="EMBL" id="AUPC02000148">
    <property type="protein sequence ID" value="POG68769.1"/>
    <property type="molecule type" value="Genomic_DNA"/>
</dbReference>
<evidence type="ECO:0000313" key="3">
    <source>
        <dbReference type="Proteomes" id="UP000018888"/>
    </source>
</evidence>